<dbReference type="PANTHER" id="PTHR10947:SF0">
    <property type="entry name" value="PHENYLALANINE--TRNA LIGASE BETA SUBUNIT"/>
    <property type="match status" value="1"/>
</dbReference>
<protein>
    <recommendedName>
        <fullName evidence="6">Phenylalanine--tRNA ligase beta subunit</fullName>
        <ecNumber evidence="5">6.1.1.20</ecNumber>
    </recommendedName>
    <alternativeName>
        <fullName evidence="16">Phenylalanyl-tRNA synthetase beta subunit</fullName>
    </alternativeName>
</protein>
<keyword evidence="14" id="KW-0648">Protein biosynthesis</keyword>
<dbReference type="SUPFAM" id="SSF46955">
    <property type="entry name" value="Putative DNA-binding domain"/>
    <property type="match status" value="1"/>
</dbReference>
<dbReference type="InterPro" id="IPR002547">
    <property type="entry name" value="tRNA-bd_dom"/>
</dbReference>
<dbReference type="InterPro" id="IPR020825">
    <property type="entry name" value="Phe-tRNA_synthase-like_B3/B4"/>
</dbReference>
<evidence type="ECO:0000256" key="8">
    <source>
        <dbReference type="ARBA" id="ARBA00022598"/>
    </source>
</evidence>
<dbReference type="SMART" id="SM00873">
    <property type="entry name" value="B3_4"/>
    <property type="match status" value="1"/>
</dbReference>
<dbReference type="GO" id="GO:0004826">
    <property type="term" value="F:phenylalanine-tRNA ligase activity"/>
    <property type="evidence" value="ECO:0007669"/>
    <property type="project" value="UniProtKB-EC"/>
</dbReference>
<dbReference type="SUPFAM" id="SSF50249">
    <property type="entry name" value="Nucleic acid-binding proteins"/>
    <property type="match status" value="1"/>
</dbReference>
<evidence type="ECO:0000256" key="6">
    <source>
        <dbReference type="ARBA" id="ARBA00017032"/>
    </source>
</evidence>
<evidence type="ECO:0000313" key="23">
    <source>
        <dbReference type="Proteomes" id="UP001207252"/>
    </source>
</evidence>
<dbReference type="InterPro" id="IPR004532">
    <property type="entry name" value="Phe-tRNA-ligase_IIc_bsu_bact"/>
</dbReference>
<dbReference type="Gene3D" id="3.30.70.380">
    <property type="entry name" value="Ferrodoxin-fold anticodon-binding domain"/>
    <property type="match status" value="1"/>
</dbReference>
<keyword evidence="12" id="KW-0460">Magnesium</keyword>
<dbReference type="PROSITE" id="PS51447">
    <property type="entry name" value="FDX_ACB"/>
    <property type="match status" value="1"/>
</dbReference>
<evidence type="ECO:0000259" key="19">
    <source>
        <dbReference type="PROSITE" id="PS50886"/>
    </source>
</evidence>
<dbReference type="SMART" id="SM00874">
    <property type="entry name" value="B5"/>
    <property type="match status" value="1"/>
</dbReference>
<dbReference type="InterPro" id="IPR036690">
    <property type="entry name" value="Fdx_antiC-bd_sf"/>
</dbReference>
<feature type="domain" description="B5" evidence="21">
    <location>
        <begin position="395"/>
        <end position="469"/>
    </location>
</feature>
<gene>
    <name evidence="22" type="primary">pheT</name>
    <name evidence="22" type="ORF">OF365_01470</name>
</gene>
<dbReference type="InterPro" id="IPR012340">
    <property type="entry name" value="NA-bd_OB-fold"/>
</dbReference>
<dbReference type="RefSeq" id="WP_263817837.1">
    <property type="nucleotide sequence ID" value="NZ_JAOXHJ010000002.1"/>
</dbReference>
<dbReference type="InterPro" id="IPR005121">
    <property type="entry name" value="Fdx_antiC-bd"/>
</dbReference>
<keyword evidence="7 18" id="KW-0820">tRNA-binding</keyword>
<evidence type="ECO:0000256" key="1">
    <source>
        <dbReference type="ARBA" id="ARBA00001946"/>
    </source>
</evidence>
<evidence type="ECO:0000256" key="15">
    <source>
        <dbReference type="ARBA" id="ARBA00023146"/>
    </source>
</evidence>
<dbReference type="PROSITE" id="PS50886">
    <property type="entry name" value="TRBD"/>
    <property type="match status" value="1"/>
</dbReference>
<keyword evidence="8 22" id="KW-0436">Ligase</keyword>
<comment type="caution">
    <text evidence="22">The sequence shown here is derived from an EMBL/GenBank/DDBJ whole genome shotgun (WGS) entry which is preliminary data.</text>
</comment>
<dbReference type="Gene3D" id="3.30.930.10">
    <property type="entry name" value="Bira Bifunctional Protein, Domain 2"/>
    <property type="match status" value="1"/>
</dbReference>
<reference evidence="22 23" key="1">
    <citation type="journal article" date="2020" name="Int. J. Syst. Evol. Microbiol.">
        <title>Ureaplasma miroungigenitalium sp. nov. isolated from northern elephant seals (Mirounga angustirostris) and Ureaplasma zalophigenitalium sp. nov. isolated from California sea lions (Zalophus californianus).</title>
        <authorList>
            <person name="Volokhov D.V."/>
            <person name="Gulland F.M."/>
            <person name="Gao Y."/>
            <person name="Chizhikov V.E."/>
        </authorList>
    </citation>
    <scope>NUCLEOTIDE SEQUENCE [LARGE SCALE GENOMIC DNA]</scope>
    <source>
        <strain evidence="22 23">CSL7644-GEN</strain>
    </source>
</reference>
<comment type="catalytic activity">
    <reaction evidence="17">
        <text>tRNA(Phe) + L-phenylalanine + ATP = L-phenylalanyl-tRNA(Phe) + AMP + diphosphate + H(+)</text>
        <dbReference type="Rhea" id="RHEA:19413"/>
        <dbReference type="Rhea" id="RHEA-COMP:9668"/>
        <dbReference type="Rhea" id="RHEA-COMP:9699"/>
        <dbReference type="ChEBI" id="CHEBI:15378"/>
        <dbReference type="ChEBI" id="CHEBI:30616"/>
        <dbReference type="ChEBI" id="CHEBI:33019"/>
        <dbReference type="ChEBI" id="CHEBI:58095"/>
        <dbReference type="ChEBI" id="CHEBI:78442"/>
        <dbReference type="ChEBI" id="CHEBI:78531"/>
        <dbReference type="ChEBI" id="CHEBI:456215"/>
        <dbReference type="EC" id="6.1.1.20"/>
    </reaction>
</comment>
<dbReference type="EC" id="6.1.1.20" evidence="5"/>
<evidence type="ECO:0000259" key="21">
    <source>
        <dbReference type="PROSITE" id="PS51483"/>
    </source>
</evidence>
<dbReference type="InterPro" id="IPR009061">
    <property type="entry name" value="DNA-bd_dom_put_sf"/>
</dbReference>
<dbReference type="Pfam" id="PF17759">
    <property type="entry name" value="tRNA_synthFbeta"/>
    <property type="match status" value="1"/>
</dbReference>
<dbReference type="Gene3D" id="2.40.50.140">
    <property type="entry name" value="Nucleic acid-binding proteins"/>
    <property type="match status" value="1"/>
</dbReference>
<sequence length="775" mass="89377">MIISYNFLKTLCPPLKRVKLADLCQDLMNLGCEVEQIIPYQENPLITIFQIIQITPHPTHKKLHVLILKNKDKQIQIITNQTYLQLKHYVLVAQVGAKIGDMLISERFFGEFVSQGMLLSLAELDPYAKHYHDAQDLEKVISDSSYVEVKQKMDILNTYDYLLDLSLPSNRNELNGYHFLCKELAALHTETFKNNEDIVIKSITNNDLNDPLADEFVHNYFFAEIKDFHQPLSFAQKILLTRHNISVHSNLNDHLDYLTLITANPMHAFDADLVRSQLIVKRLEQPTSMLGIDQKKYQLEVGDLVLCDGSNIVALCGIMGAYEYRLTPETKRIYIECANFDFVYIKKTANRLKVNSLAANLFAKPLHSNITYLTAQYLQAYFQQHLSWKYTGIKQVMPFVPASMATLQKVIGTNNLKIPRVINFLTLLGYQINKSQAQFRPPFYRCDILNEFDIYEDGMKLYDINQVPAQPILYQGAISQKNTVYDLIYNLKTKLQTYNFIETKTYHLKPKNNALAFNWYYNADEIIEIKNPISMHKAFLKLNNVDSLLDVLMYNIHYKNPLFNTFEFVDLNVFKKPKSLNITLVCPVPLISNQLNKNVVSNNLLTMKSLVEMIRQHFGLSLNYLANTKATELNPHQSLALSFDNTNIHGYVGLITNQVLKDYDLTEPVYLLNMNIPYDLIRKANPTIYSPISTIHDIIKDISVAYDQTVDLTKVLAHLNTLDYIIQSEIIDAYQKGQTTVYTIRVNINSKDQNLDNNQIKEYLEHIEKLLASYS</sequence>
<evidence type="ECO:0000256" key="16">
    <source>
        <dbReference type="ARBA" id="ARBA00033189"/>
    </source>
</evidence>
<evidence type="ECO:0000256" key="9">
    <source>
        <dbReference type="ARBA" id="ARBA00022723"/>
    </source>
</evidence>
<dbReference type="SUPFAM" id="SSF56037">
    <property type="entry name" value="PheT/TilS domain"/>
    <property type="match status" value="1"/>
</dbReference>
<dbReference type="InterPro" id="IPR045060">
    <property type="entry name" value="Phe-tRNA-ligase_IIc_bsu"/>
</dbReference>
<dbReference type="Gene3D" id="3.50.40.10">
    <property type="entry name" value="Phenylalanyl-trna Synthetase, Chain B, domain 3"/>
    <property type="match status" value="1"/>
</dbReference>
<evidence type="ECO:0000256" key="12">
    <source>
        <dbReference type="ARBA" id="ARBA00022842"/>
    </source>
</evidence>
<dbReference type="InterPro" id="IPR045864">
    <property type="entry name" value="aa-tRNA-synth_II/BPL/LPL"/>
</dbReference>
<dbReference type="InterPro" id="IPR005147">
    <property type="entry name" value="tRNA_synthase_B5-dom"/>
</dbReference>
<comment type="cofactor">
    <cofactor evidence="1">
        <name>Mg(2+)</name>
        <dbReference type="ChEBI" id="CHEBI:18420"/>
    </cofactor>
</comment>
<evidence type="ECO:0000256" key="13">
    <source>
        <dbReference type="ARBA" id="ARBA00022884"/>
    </source>
</evidence>
<evidence type="ECO:0000313" key="22">
    <source>
        <dbReference type="EMBL" id="MCV3754033.1"/>
    </source>
</evidence>
<dbReference type="SUPFAM" id="SSF55681">
    <property type="entry name" value="Class II aaRS and biotin synthetases"/>
    <property type="match status" value="1"/>
</dbReference>
<keyword evidence="13 18" id="KW-0694">RNA-binding</keyword>
<evidence type="ECO:0000256" key="4">
    <source>
        <dbReference type="ARBA" id="ARBA00011209"/>
    </source>
</evidence>
<proteinExistence type="inferred from homology"/>
<keyword evidence="9" id="KW-0479">Metal-binding</keyword>
<comment type="subcellular location">
    <subcellularLocation>
        <location evidence="2">Cytoplasm</location>
    </subcellularLocation>
</comment>
<organism evidence="22 23">
    <name type="scientific">Ureaplasma zalophigenitalium</name>
    <dbReference type="NCBI Taxonomy" id="907723"/>
    <lineage>
        <taxon>Bacteria</taxon>
        <taxon>Bacillati</taxon>
        <taxon>Mycoplasmatota</taxon>
        <taxon>Mycoplasmoidales</taxon>
        <taxon>Mycoplasmoidaceae</taxon>
        <taxon>Ureaplasma</taxon>
    </lineage>
</organism>
<keyword evidence="23" id="KW-1185">Reference proteome</keyword>
<dbReference type="Proteomes" id="UP001207252">
    <property type="component" value="Unassembled WGS sequence"/>
</dbReference>
<evidence type="ECO:0000259" key="20">
    <source>
        <dbReference type="PROSITE" id="PS51447"/>
    </source>
</evidence>
<dbReference type="InterPro" id="IPR041616">
    <property type="entry name" value="PheRS_beta_core"/>
</dbReference>
<comment type="subunit">
    <text evidence="4">Tetramer of two alpha and two beta subunits.</text>
</comment>
<dbReference type="PANTHER" id="PTHR10947">
    <property type="entry name" value="PHENYLALANYL-TRNA SYNTHETASE BETA CHAIN AND LEUCINE-RICH REPEAT-CONTAINING PROTEIN 47"/>
    <property type="match status" value="1"/>
</dbReference>
<evidence type="ECO:0000256" key="11">
    <source>
        <dbReference type="ARBA" id="ARBA00022840"/>
    </source>
</evidence>
<dbReference type="EMBL" id="JAOXHJ010000002">
    <property type="protein sequence ID" value="MCV3754033.1"/>
    <property type="molecule type" value="Genomic_DNA"/>
</dbReference>
<evidence type="ECO:0000256" key="2">
    <source>
        <dbReference type="ARBA" id="ARBA00004496"/>
    </source>
</evidence>
<evidence type="ECO:0000256" key="5">
    <source>
        <dbReference type="ARBA" id="ARBA00012814"/>
    </source>
</evidence>
<keyword evidence="11" id="KW-0067">ATP-binding</keyword>
<accession>A0ABT3BPB9</accession>
<evidence type="ECO:0000256" key="17">
    <source>
        <dbReference type="ARBA" id="ARBA00049255"/>
    </source>
</evidence>
<dbReference type="Pfam" id="PF03483">
    <property type="entry name" value="B3_4"/>
    <property type="match status" value="1"/>
</dbReference>
<keyword evidence="10" id="KW-0547">Nucleotide-binding</keyword>
<evidence type="ECO:0000256" key="18">
    <source>
        <dbReference type="PROSITE-ProRule" id="PRU00209"/>
    </source>
</evidence>
<dbReference type="Pfam" id="PF01588">
    <property type="entry name" value="tRNA_bind"/>
    <property type="match status" value="1"/>
</dbReference>
<dbReference type="SUPFAM" id="SSF54991">
    <property type="entry name" value="Anticodon-binding domain of PheRS"/>
    <property type="match status" value="1"/>
</dbReference>
<dbReference type="PROSITE" id="PS51483">
    <property type="entry name" value="B5"/>
    <property type="match status" value="1"/>
</dbReference>
<evidence type="ECO:0000256" key="7">
    <source>
        <dbReference type="ARBA" id="ARBA00022555"/>
    </source>
</evidence>
<feature type="domain" description="TRNA-binding" evidence="19">
    <location>
        <begin position="40"/>
        <end position="148"/>
    </location>
</feature>
<dbReference type="Gene3D" id="3.30.56.10">
    <property type="match status" value="2"/>
</dbReference>
<evidence type="ECO:0000256" key="10">
    <source>
        <dbReference type="ARBA" id="ARBA00022741"/>
    </source>
</evidence>
<comment type="similarity">
    <text evidence="3">Belongs to the phenylalanyl-tRNA synthetase beta subunit family. Type 1 subfamily.</text>
</comment>
<dbReference type="InterPro" id="IPR005146">
    <property type="entry name" value="B3/B4_tRNA-bd"/>
</dbReference>
<name>A0ABT3BPB9_9BACT</name>
<dbReference type="NCBIfam" id="TIGR00472">
    <property type="entry name" value="pheT_bact"/>
    <property type="match status" value="1"/>
</dbReference>
<feature type="domain" description="FDX-ACB" evidence="20">
    <location>
        <begin position="693"/>
        <end position="775"/>
    </location>
</feature>
<keyword evidence="15" id="KW-0030">Aminoacyl-tRNA synthetase</keyword>
<evidence type="ECO:0000256" key="3">
    <source>
        <dbReference type="ARBA" id="ARBA00008653"/>
    </source>
</evidence>
<evidence type="ECO:0000256" key="14">
    <source>
        <dbReference type="ARBA" id="ARBA00022917"/>
    </source>
</evidence>